<name>A0AAN7WRP2_9SACH</name>
<dbReference type="Gene3D" id="2.130.10.10">
    <property type="entry name" value="YVTN repeat-like/Quinoprotein amine dehydrogenase"/>
    <property type="match status" value="1"/>
</dbReference>
<proteinExistence type="predicted"/>
<organism evidence="1 2">
    <name type="scientific">Arxiozyma heterogenica</name>
    <dbReference type="NCBI Taxonomy" id="278026"/>
    <lineage>
        <taxon>Eukaryota</taxon>
        <taxon>Fungi</taxon>
        <taxon>Dikarya</taxon>
        <taxon>Ascomycota</taxon>
        <taxon>Saccharomycotina</taxon>
        <taxon>Saccharomycetes</taxon>
        <taxon>Saccharomycetales</taxon>
        <taxon>Saccharomycetaceae</taxon>
        <taxon>Arxiozyma</taxon>
    </lineage>
</organism>
<dbReference type="InterPro" id="IPR036322">
    <property type="entry name" value="WD40_repeat_dom_sf"/>
</dbReference>
<protein>
    <recommendedName>
        <fullName evidence="3">SPS-sensor component PTR3</fullName>
    </recommendedName>
</protein>
<dbReference type="EMBL" id="JAWIZZ010000040">
    <property type="protein sequence ID" value="KAK5780772.1"/>
    <property type="molecule type" value="Genomic_DNA"/>
</dbReference>
<accession>A0AAN7WRP2</accession>
<dbReference type="SUPFAM" id="SSF50978">
    <property type="entry name" value="WD40 repeat-like"/>
    <property type="match status" value="1"/>
</dbReference>
<evidence type="ECO:0000313" key="1">
    <source>
        <dbReference type="EMBL" id="KAK5780772.1"/>
    </source>
</evidence>
<sequence>MPDTTHLIKTIEQNLLLPKQLFSCEFNQQLGHYIYGLGYCIVEDCSILTCGCCIAESLYYDIIKITKNDLIHCPLCNKQNVSIVGPVKPLRNIYLQIQSFKDDIEEKITADRINYEESLNSQSTVNKNANLVTNASIVNCPDYNSQSQNISTDPVNKKVDSTASSPFLSFPSIKYNEVVQQRAILNLSSRDINRNQINLINLFYKIASEVNSQEQINKNVSNRELEDIPLDNSLDSNNTQRDIVNNQDKKSDYLSENASLTNNSNTIIASQLSQESAYDQSKGTGNTTDNTKVQLSVPLDEKKEYYFANCFPIYRKRYIFKTHSKFLKTKSKLFINTSISPDCSKFALISKHKWEVYSIPQNVYKNPPTLLFCGRNTGEYGSAFDHLNQLDSTILGVEKENIIFGEYIYCKLSNNFLVISDIKNSIQVFDLNNNGKMIHYYSSKYYIRCIDIDPSGTIIACGIVGKDRKTNSEQALITLHRIGKNNMTSQYDFPSPITVALPYRDPINTIQLSTDGRYLSCSTTMESRFLIISLKNVNEPRLIMKSLRSIDTSLESEGITDTKLFPGNPSLMCVTSTAFNSPAIIVNTKIEDISNLTSVAKPTLLNRFSDLGYKIHKCEISSRNDSIAFLDKNGSVYLVSAPTIIDNEKRRTVVVEMVADAYRAHESASMRFSCDGYVLYILDRKGVLYVEDFAYDLPQNNEITKCKEIT</sequence>
<comment type="caution">
    <text evidence="1">The sequence shown here is derived from an EMBL/GenBank/DDBJ whole genome shotgun (WGS) entry which is preliminary data.</text>
</comment>
<evidence type="ECO:0000313" key="2">
    <source>
        <dbReference type="Proteomes" id="UP001306508"/>
    </source>
</evidence>
<dbReference type="AlphaFoldDB" id="A0AAN7WRP2"/>
<evidence type="ECO:0008006" key="3">
    <source>
        <dbReference type="Google" id="ProtNLM"/>
    </source>
</evidence>
<reference evidence="2" key="1">
    <citation type="submission" date="2023-07" db="EMBL/GenBank/DDBJ databases">
        <title>A draft genome of Kazachstania heterogenica Y-27499.</title>
        <authorList>
            <person name="Donic C."/>
            <person name="Kralova J.S."/>
            <person name="Fidel L."/>
            <person name="Ben-Dor S."/>
            <person name="Jung S."/>
        </authorList>
    </citation>
    <scope>NUCLEOTIDE SEQUENCE [LARGE SCALE GENOMIC DNA]</scope>
    <source>
        <strain evidence="2">Y27499</strain>
    </source>
</reference>
<dbReference type="InterPro" id="IPR015943">
    <property type="entry name" value="WD40/YVTN_repeat-like_dom_sf"/>
</dbReference>
<gene>
    <name evidence="1" type="ORF">RI543_001894</name>
</gene>
<keyword evidence="2" id="KW-1185">Reference proteome</keyword>
<dbReference type="Proteomes" id="UP001306508">
    <property type="component" value="Unassembled WGS sequence"/>
</dbReference>